<comment type="similarity">
    <text evidence="2">Belongs to the transketolase family.</text>
</comment>
<name>A0A1J5HQT5_9BACT</name>
<dbReference type="PANTHER" id="PTHR47514">
    <property type="entry name" value="TRANSKETOLASE N-TERMINAL SECTION-RELATED"/>
    <property type="match status" value="1"/>
</dbReference>
<reference evidence="5 6" key="1">
    <citation type="journal article" date="2016" name="Environ. Microbiol.">
        <title>Genomic resolution of a cold subsurface aquifer community provides metabolic insights for novel microbes adapted to high CO concentrations.</title>
        <authorList>
            <person name="Probst A.J."/>
            <person name="Castelle C.J."/>
            <person name="Singh A."/>
            <person name="Brown C.T."/>
            <person name="Anantharaman K."/>
            <person name="Sharon I."/>
            <person name="Hug L.A."/>
            <person name="Burstein D."/>
            <person name="Emerson J.B."/>
            <person name="Thomas B.C."/>
            <person name="Banfield J.F."/>
        </authorList>
    </citation>
    <scope>NUCLEOTIDE SEQUENCE [LARGE SCALE GENOMIC DNA]</scope>
    <source>
        <strain evidence="5">CG2_30_35_20</strain>
    </source>
</reference>
<protein>
    <recommendedName>
        <fullName evidence="4">Transketolase N-terminal domain-containing protein</fullName>
    </recommendedName>
</protein>
<evidence type="ECO:0000259" key="4">
    <source>
        <dbReference type="Pfam" id="PF00456"/>
    </source>
</evidence>
<comment type="caution">
    <text evidence="5">The sequence shown here is derived from an EMBL/GenBank/DDBJ whole genome shotgun (WGS) entry which is preliminary data.</text>
</comment>
<gene>
    <name evidence="5" type="ORF">AUK05_01245</name>
</gene>
<dbReference type="AlphaFoldDB" id="A0A1J5HQT5"/>
<evidence type="ECO:0000313" key="5">
    <source>
        <dbReference type="EMBL" id="OIP87449.1"/>
    </source>
</evidence>
<dbReference type="Pfam" id="PF00456">
    <property type="entry name" value="Transketolase_N"/>
    <property type="match status" value="1"/>
</dbReference>
<evidence type="ECO:0000256" key="3">
    <source>
        <dbReference type="ARBA" id="ARBA00023052"/>
    </source>
</evidence>
<dbReference type="CDD" id="cd02012">
    <property type="entry name" value="TPP_TK"/>
    <property type="match status" value="1"/>
</dbReference>
<dbReference type="EMBL" id="MNZO01000018">
    <property type="protein sequence ID" value="OIP87449.1"/>
    <property type="molecule type" value="Genomic_DNA"/>
</dbReference>
<dbReference type="InterPro" id="IPR005474">
    <property type="entry name" value="Transketolase_N"/>
</dbReference>
<evidence type="ECO:0000256" key="1">
    <source>
        <dbReference type="ARBA" id="ARBA00001964"/>
    </source>
</evidence>
<dbReference type="Gene3D" id="3.40.50.970">
    <property type="match status" value="1"/>
</dbReference>
<keyword evidence="3" id="KW-0786">Thiamine pyrophosphate</keyword>
<dbReference type="STRING" id="1805376.AUK05_01245"/>
<evidence type="ECO:0000256" key="2">
    <source>
        <dbReference type="ARBA" id="ARBA00007131"/>
    </source>
</evidence>
<dbReference type="PANTHER" id="PTHR47514:SF1">
    <property type="entry name" value="TRANSKETOLASE N-TERMINAL SECTION-RELATED"/>
    <property type="match status" value="1"/>
</dbReference>
<comment type="cofactor">
    <cofactor evidence="1">
        <name>thiamine diphosphate</name>
        <dbReference type="ChEBI" id="CHEBI:58937"/>
    </cofactor>
</comment>
<organism evidence="5 6">
    <name type="scientific">Candidatus Shapirobacteria bacterium CG2_30_35_20</name>
    <dbReference type="NCBI Taxonomy" id="1805376"/>
    <lineage>
        <taxon>Bacteria</taxon>
        <taxon>Candidatus Shapironibacteriota</taxon>
    </lineage>
</organism>
<feature type="domain" description="Transketolase N-terminal" evidence="4">
    <location>
        <begin position="14"/>
        <end position="245"/>
    </location>
</feature>
<dbReference type="Proteomes" id="UP000182344">
    <property type="component" value="Unassembled WGS sequence"/>
</dbReference>
<accession>A0A1J5HQT5</accession>
<proteinExistence type="inferred from homology"/>
<evidence type="ECO:0000313" key="6">
    <source>
        <dbReference type="Proteomes" id="UP000182344"/>
    </source>
</evidence>
<dbReference type="InterPro" id="IPR029061">
    <property type="entry name" value="THDP-binding"/>
</dbReference>
<sequence length="264" mass="29210">MKLWGQPVHPLTSIARELRLTVFEMINSAKSGHLGGSFSVLDIMTVLYFTNIFNFDRDHFILSPGHLSATLYAILGKIGKIPESSLPTFSQIDSILESHTNSQVPGVEFSSGALGQGLSFASGLALGDKGHHTICLTTDGEHDEGQIWEAIMFANKYHLGNLINIIDCNHMQIGGSTDEIMPLDELAAKYIRFGWTVQTIDGHNFYQLEKALKTAKNSTIYPACIIAKTTMGKGISFMENDYHYHDVKKLSPEIYQKAISELSK</sequence>
<dbReference type="SUPFAM" id="SSF52518">
    <property type="entry name" value="Thiamin diphosphate-binding fold (THDP-binding)"/>
    <property type="match status" value="1"/>
</dbReference>